<dbReference type="EMBL" id="JAQNDN010000020">
    <property type="protein sequence ID" value="MDC0672816.1"/>
    <property type="molecule type" value="Genomic_DNA"/>
</dbReference>
<dbReference type="Proteomes" id="UP001217838">
    <property type="component" value="Unassembled WGS sequence"/>
</dbReference>
<evidence type="ECO:0000313" key="2">
    <source>
        <dbReference type="Proteomes" id="UP001217838"/>
    </source>
</evidence>
<keyword evidence="2" id="KW-1185">Reference proteome</keyword>
<sequence>MSLARRILALSLALTACQTVGPQSMKYGRGQYNQTVQRTDAEQLLLNLVRLRYRDPPLFLEVTSIATSLSLELGTGVTGNAGNINTVTPSGSVLYTERPTITYAPLHGSRFGQLFMTPIEPRVLLLLYHSGWAIDRILKVFVQRIGSLPNAPRASGPTPDNAPQYEHFFRACEILRHLWRDGHLEFGETRRGEFPVLVIHIDPSRAEDPLVAELARVLGLPQPTTTLLFGATLRSSEPTIVPIVTRSLLAAMYYASQGVELPELDILRGKVTRTQEADGAEFDWTRVTGKIMQVHHAERRPSDAFVAVSYRGHWWYIDDTDLDSKSTFSFLSQTVELLSNDVRAATPVMTLPISAG</sequence>
<name>A0ABT5BIM7_9BACT</name>
<proteinExistence type="predicted"/>
<dbReference type="RefSeq" id="WP_272004922.1">
    <property type="nucleotide sequence ID" value="NZ_JAQNDN010000020.1"/>
</dbReference>
<reference evidence="1 2" key="1">
    <citation type="submission" date="2022-11" db="EMBL/GenBank/DDBJ databases">
        <title>Minimal conservation of predation-associated metabolite biosynthetic gene clusters underscores biosynthetic potential of Myxococcota including descriptions for ten novel species: Archangium lansinium sp. nov., Myxococcus landrumus sp. nov., Nannocystis bai.</title>
        <authorList>
            <person name="Ahearne A."/>
            <person name="Stevens C."/>
            <person name="Dowd S."/>
        </authorList>
    </citation>
    <scope>NUCLEOTIDE SEQUENCE [LARGE SCALE GENOMIC DNA]</scope>
    <source>
        <strain evidence="1 2">NCELM</strain>
    </source>
</reference>
<evidence type="ECO:0000313" key="1">
    <source>
        <dbReference type="EMBL" id="MDC0672816.1"/>
    </source>
</evidence>
<protein>
    <submittedName>
        <fullName evidence="1">Uncharacterized protein</fullName>
    </submittedName>
</protein>
<organism evidence="1 2">
    <name type="scientific">Nannocystis radixulma</name>
    <dbReference type="NCBI Taxonomy" id="2995305"/>
    <lineage>
        <taxon>Bacteria</taxon>
        <taxon>Pseudomonadati</taxon>
        <taxon>Myxococcota</taxon>
        <taxon>Polyangia</taxon>
        <taxon>Nannocystales</taxon>
        <taxon>Nannocystaceae</taxon>
        <taxon>Nannocystis</taxon>
    </lineage>
</organism>
<accession>A0ABT5BIM7</accession>
<comment type="caution">
    <text evidence="1">The sequence shown here is derived from an EMBL/GenBank/DDBJ whole genome shotgun (WGS) entry which is preliminary data.</text>
</comment>
<dbReference type="PROSITE" id="PS51257">
    <property type="entry name" value="PROKAR_LIPOPROTEIN"/>
    <property type="match status" value="1"/>
</dbReference>
<gene>
    <name evidence="1" type="ORF">POL58_34000</name>
</gene>